<evidence type="ECO:0000313" key="1">
    <source>
        <dbReference type="EMBL" id="OWM74384.1"/>
    </source>
</evidence>
<accession>A0A218WNG9</accession>
<name>A0A218WNG9_PUNGR</name>
<gene>
    <name evidence="1" type="ORF">CDL15_Pgr013288</name>
</gene>
<reference evidence="2" key="1">
    <citation type="journal article" date="2017" name="Plant J.">
        <title>The pomegranate (Punica granatum L.) genome and the genomics of punicalagin biosynthesis.</title>
        <authorList>
            <person name="Qin G."/>
            <person name="Xu C."/>
            <person name="Ming R."/>
            <person name="Tang H."/>
            <person name="Guyot R."/>
            <person name="Kramer E.M."/>
            <person name="Hu Y."/>
            <person name="Yi X."/>
            <person name="Qi Y."/>
            <person name="Xu X."/>
            <person name="Gao Z."/>
            <person name="Pan H."/>
            <person name="Jian J."/>
            <person name="Tian Y."/>
            <person name="Yue Z."/>
            <person name="Xu Y."/>
        </authorList>
    </citation>
    <scope>NUCLEOTIDE SEQUENCE [LARGE SCALE GENOMIC DNA]</scope>
    <source>
        <strain evidence="2">cv. Dabenzi</strain>
    </source>
</reference>
<sequence length="73" mass="8073">MGCWSGDGIRGVGSCRDDCEWGEDFDEGEGARMGEGLGELEKGWSCEREGFVPVFQGMARGSDRRLLGIWRRA</sequence>
<dbReference type="EMBL" id="MTKT01003779">
    <property type="protein sequence ID" value="OWM74384.1"/>
    <property type="molecule type" value="Genomic_DNA"/>
</dbReference>
<protein>
    <submittedName>
        <fullName evidence="1">Uncharacterized protein</fullName>
    </submittedName>
</protein>
<dbReference type="AlphaFoldDB" id="A0A218WNG9"/>
<organism evidence="1 2">
    <name type="scientific">Punica granatum</name>
    <name type="common">Pomegranate</name>
    <dbReference type="NCBI Taxonomy" id="22663"/>
    <lineage>
        <taxon>Eukaryota</taxon>
        <taxon>Viridiplantae</taxon>
        <taxon>Streptophyta</taxon>
        <taxon>Embryophyta</taxon>
        <taxon>Tracheophyta</taxon>
        <taxon>Spermatophyta</taxon>
        <taxon>Magnoliopsida</taxon>
        <taxon>eudicotyledons</taxon>
        <taxon>Gunneridae</taxon>
        <taxon>Pentapetalae</taxon>
        <taxon>rosids</taxon>
        <taxon>malvids</taxon>
        <taxon>Myrtales</taxon>
        <taxon>Lythraceae</taxon>
        <taxon>Punica</taxon>
    </lineage>
</organism>
<dbReference type="Proteomes" id="UP000197138">
    <property type="component" value="Unassembled WGS sequence"/>
</dbReference>
<comment type="caution">
    <text evidence="1">The sequence shown here is derived from an EMBL/GenBank/DDBJ whole genome shotgun (WGS) entry which is preliminary data.</text>
</comment>
<evidence type="ECO:0000313" key="2">
    <source>
        <dbReference type="Proteomes" id="UP000197138"/>
    </source>
</evidence>
<proteinExistence type="predicted"/>